<keyword evidence="4" id="KW-0788">Thiol protease</keyword>
<dbReference type="SUPFAM" id="SSF54001">
    <property type="entry name" value="Cysteine proteinases"/>
    <property type="match status" value="1"/>
</dbReference>
<dbReference type="PANTHER" id="PTHR47359">
    <property type="entry name" value="PEPTIDOGLYCAN DL-ENDOPEPTIDASE CWLO"/>
    <property type="match status" value="1"/>
</dbReference>
<dbReference type="InterPro" id="IPR041382">
    <property type="entry name" value="SH3_16"/>
</dbReference>
<dbReference type="Gene3D" id="3.90.1720.10">
    <property type="entry name" value="endopeptidase domain like (from Nostoc punctiforme)"/>
    <property type="match status" value="1"/>
</dbReference>
<dbReference type="EMBL" id="BMZH01000007">
    <property type="protein sequence ID" value="GHA96962.1"/>
    <property type="molecule type" value="Genomic_DNA"/>
</dbReference>
<evidence type="ECO:0000256" key="1">
    <source>
        <dbReference type="ARBA" id="ARBA00007074"/>
    </source>
</evidence>
<keyword evidence="7" id="KW-1185">Reference proteome</keyword>
<dbReference type="PANTHER" id="PTHR47359:SF3">
    <property type="entry name" value="NLP_P60 DOMAIN-CONTAINING PROTEIN-RELATED"/>
    <property type="match status" value="1"/>
</dbReference>
<dbReference type="AlphaFoldDB" id="A0A8J3CR33"/>
<accession>A0A8J3CR33</accession>
<evidence type="ECO:0000256" key="3">
    <source>
        <dbReference type="ARBA" id="ARBA00022801"/>
    </source>
</evidence>
<dbReference type="PROSITE" id="PS51935">
    <property type="entry name" value="NLPC_P60"/>
    <property type="match status" value="1"/>
</dbReference>
<gene>
    <name evidence="6" type="ORF">GCM10009069_20000</name>
</gene>
<dbReference type="InterPro" id="IPR000064">
    <property type="entry name" value="NLP_P60_dom"/>
</dbReference>
<organism evidence="6 7">
    <name type="scientific">Algimonas arctica</name>
    <dbReference type="NCBI Taxonomy" id="1479486"/>
    <lineage>
        <taxon>Bacteria</taxon>
        <taxon>Pseudomonadati</taxon>
        <taxon>Pseudomonadota</taxon>
        <taxon>Alphaproteobacteria</taxon>
        <taxon>Maricaulales</taxon>
        <taxon>Robiginitomaculaceae</taxon>
        <taxon>Algimonas</taxon>
    </lineage>
</organism>
<evidence type="ECO:0000259" key="5">
    <source>
        <dbReference type="PROSITE" id="PS51935"/>
    </source>
</evidence>
<comment type="similarity">
    <text evidence="1">Belongs to the peptidase C40 family.</text>
</comment>
<proteinExistence type="inferred from homology"/>
<dbReference type="GO" id="GO:0006508">
    <property type="term" value="P:proteolysis"/>
    <property type="evidence" value="ECO:0007669"/>
    <property type="project" value="UniProtKB-KW"/>
</dbReference>
<evidence type="ECO:0000313" key="6">
    <source>
        <dbReference type="EMBL" id="GHA96962.1"/>
    </source>
</evidence>
<name>A0A8J3CR33_9PROT</name>
<protein>
    <submittedName>
        <fullName evidence="6">Peptidase P60</fullName>
    </submittedName>
</protein>
<dbReference type="InterPro" id="IPR051794">
    <property type="entry name" value="PG_Endopeptidase_C40"/>
</dbReference>
<feature type="domain" description="NlpC/P60" evidence="5">
    <location>
        <begin position="149"/>
        <end position="269"/>
    </location>
</feature>
<dbReference type="GO" id="GO:0008234">
    <property type="term" value="F:cysteine-type peptidase activity"/>
    <property type="evidence" value="ECO:0007669"/>
    <property type="project" value="UniProtKB-KW"/>
</dbReference>
<evidence type="ECO:0000256" key="2">
    <source>
        <dbReference type="ARBA" id="ARBA00022670"/>
    </source>
</evidence>
<dbReference type="Proteomes" id="UP000634004">
    <property type="component" value="Unassembled WGS sequence"/>
</dbReference>
<evidence type="ECO:0000313" key="7">
    <source>
        <dbReference type="Proteomes" id="UP000634004"/>
    </source>
</evidence>
<dbReference type="Pfam" id="PF18348">
    <property type="entry name" value="SH3_16"/>
    <property type="match status" value="1"/>
</dbReference>
<evidence type="ECO:0000256" key="4">
    <source>
        <dbReference type="ARBA" id="ARBA00022807"/>
    </source>
</evidence>
<dbReference type="InterPro" id="IPR038765">
    <property type="entry name" value="Papain-like_cys_pep_sf"/>
</dbReference>
<dbReference type="RefSeq" id="WP_189497994.1">
    <property type="nucleotide sequence ID" value="NZ_BMZH01000007.1"/>
</dbReference>
<keyword evidence="2" id="KW-0645">Protease</keyword>
<sequence>MASDSRFDLPDGIGPKIARRRVVTEYAPLLTHPNLRAAQQTELVHGQAFDVHAEQERWVFGRACPLISTSRRDGYIGWVDATALGDLGSAHTHFVSSISAPVFARADLKSHIVMSLPLGSRISVMLEKDNYCQIGAGAYISRMHVREIAAPEHDLVAVARRYLGQPYVWGGNGARGVDCSGIVQMSLSACGIDAPRDADLQEKTLGRVVAQPDHVGDLLFWPGHVGILATKTRLLHANATHMAVVEEPLGPALKRMTRAGVNLRAIKRL</sequence>
<keyword evidence="3" id="KW-0378">Hydrolase</keyword>
<reference evidence="6" key="1">
    <citation type="journal article" date="2014" name="Int. J. Syst. Evol. Microbiol.">
        <title>Complete genome sequence of Corynebacterium casei LMG S-19264T (=DSM 44701T), isolated from a smear-ripened cheese.</title>
        <authorList>
            <consortium name="US DOE Joint Genome Institute (JGI-PGF)"/>
            <person name="Walter F."/>
            <person name="Albersmeier A."/>
            <person name="Kalinowski J."/>
            <person name="Ruckert C."/>
        </authorList>
    </citation>
    <scope>NUCLEOTIDE SEQUENCE</scope>
    <source>
        <strain evidence="6">KCTC 32513</strain>
    </source>
</reference>
<reference evidence="6" key="2">
    <citation type="submission" date="2020-09" db="EMBL/GenBank/DDBJ databases">
        <authorList>
            <person name="Sun Q."/>
            <person name="Kim S."/>
        </authorList>
    </citation>
    <scope>NUCLEOTIDE SEQUENCE</scope>
    <source>
        <strain evidence="6">KCTC 32513</strain>
    </source>
</reference>
<dbReference type="Pfam" id="PF00877">
    <property type="entry name" value="NLPC_P60"/>
    <property type="match status" value="1"/>
</dbReference>
<comment type="caution">
    <text evidence="6">The sequence shown here is derived from an EMBL/GenBank/DDBJ whole genome shotgun (WGS) entry which is preliminary data.</text>
</comment>